<dbReference type="InterPro" id="IPR050266">
    <property type="entry name" value="AB_hydrolase_sf"/>
</dbReference>
<dbReference type="NCBIfam" id="TIGR03056">
    <property type="entry name" value="bchO_mg_che_rel"/>
    <property type="match status" value="1"/>
</dbReference>
<feature type="domain" description="AB hydrolase-1" evidence="1">
    <location>
        <begin position="43"/>
        <end position="284"/>
    </location>
</feature>
<dbReference type="AlphaFoldDB" id="A0A0M7AC09"/>
<keyword evidence="3" id="KW-1185">Reference proteome</keyword>
<dbReference type="STRING" id="388408.LAX5112_02978"/>
<dbReference type="Proteomes" id="UP000053235">
    <property type="component" value="Unassembled WGS sequence"/>
</dbReference>
<dbReference type="InterPro" id="IPR000073">
    <property type="entry name" value="AB_hydrolase_1"/>
</dbReference>
<dbReference type="GO" id="GO:0016020">
    <property type="term" value="C:membrane"/>
    <property type="evidence" value="ECO:0007669"/>
    <property type="project" value="TreeGrafter"/>
</dbReference>
<dbReference type="GO" id="GO:0046464">
    <property type="term" value="P:acylglycerol catabolic process"/>
    <property type="evidence" value="ECO:0007669"/>
    <property type="project" value="TreeGrafter"/>
</dbReference>
<dbReference type="InterPro" id="IPR017497">
    <property type="entry name" value="BchO"/>
</dbReference>
<dbReference type="GO" id="GO:0047372">
    <property type="term" value="F:monoacylglycerol lipase activity"/>
    <property type="evidence" value="ECO:0007669"/>
    <property type="project" value="TreeGrafter"/>
</dbReference>
<protein>
    <submittedName>
        <fullName evidence="2">Putative aminoacrylate hydrolase RutD</fullName>
        <ecNumber evidence="2">3.5.1.-</ecNumber>
    </submittedName>
</protein>
<keyword evidence="2" id="KW-0378">Hydrolase</keyword>
<dbReference type="PANTHER" id="PTHR43798">
    <property type="entry name" value="MONOACYLGLYCEROL LIPASE"/>
    <property type="match status" value="1"/>
</dbReference>
<dbReference type="SUPFAM" id="SSF53474">
    <property type="entry name" value="alpha/beta-Hydrolases"/>
    <property type="match status" value="1"/>
</dbReference>
<evidence type="ECO:0000313" key="3">
    <source>
        <dbReference type="Proteomes" id="UP000053235"/>
    </source>
</evidence>
<dbReference type="Pfam" id="PF00561">
    <property type="entry name" value="Abhydrolase_1"/>
    <property type="match status" value="1"/>
</dbReference>
<dbReference type="EC" id="3.5.1.-" evidence="2"/>
<dbReference type="InterPro" id="IPR029058">
    <property type="entry name" value="AB_hydrolase_fold"/>
</dbReference>
<dbReference type="Gene3D" id="3.40.50.1820">
    <property type="entry name" value="alpha/beta hydrolase"/>
    <property type="match status" value="1"/>
</dbReference>
<dbReference type="EMBL" id="CXWD01000011">
    <property type="protein sequence ID" value="CTQ71936.1"/>
    <property type="molecule type" value="Genomic_DNA"/>
</dbReference>
<organism evidence="2 3">
    <name type="scientific">Roseibium alexandrii</name>
    <dbReference type="NCBI Taxonomy" id="388408"/>
    <lineage>
        <taxon>Bacteria</taxon>
        <taxon>Pseudomonadati</taxon>
        <taxon>Pseudomonadota</taxon>
        <taxon>Alphaproteobacteria</taxon>
        <taxon>Hyphomicrobiales</taxon>
        <taxon>Stappiaceae</taxon>
        <taxon>Roseibium</taxon>
    </lineage>
</organism>
<sequence length="306" mass="33137">MADRDWLNWDRDGQDWPYREASQFVEASGYRWHVQLLGRDAAPAFLLIHGTGAASFSWRNLVPFLENDYRLIVLDLPCHGFTRPTESPDLSLEGMTTAIRGLLHHLDLRPQFFLGHSAGSVIGISLVNATRHAKHAQDPAPQIFSVNGALKPIRGNRILSPMAKALFANPLSASMFSLLAKSTPLGNNLLTATGSRIDPLGDAIYQRLLGSSGHVRGALGMMASWDLSHLNAMLQRLSAPLQLYAAEDDPMVPPSSSRKAAALAPNGHLQLTPTGGHLVHESHPEGVANWMTEALQAARTNGADAA</sequence>
<accession>A0A0M7AC09</accession>
<dbReference type="OrthoDB" id="9804723at2"/>
<gene>
    <name evidence="2" type="primary">rutD</name>
    <name evidence="2" type="ORF">LAX5112_02978</name>
</gene>
<proteinExistence type="predicted"/>
<dbReference type="RefSeq" id="WP_055672482.1">
    <property type="nucleotide sequence ID" value="NZ_CXWD01000011.1"/>
</dbReference>
<dbReference type="PANTHER" id="PTHR43798:SF33">
    <property type="entry name" value="HYDROLASE, PUTATIVE (AFU_ORTHOLOGUE AFUA_2G14860)-RELATED"/>
    <property type="match status" value="1"/>
</dbReference>
<evidence type="ECO:0000259" key="1">
    <source>
        <dbReference type="Pfam" id="PF00561"/>
    </source>
</evidence>
<name>A0A0M7AC09_9HYPH</name>
<reference evidence="3" key="1">
    <citation type="submission" date="2015-07" db="EMBL/GenBank/DDBJ databases">
        <authorList>
            <person name="Rodrigo-Torres Lidia"/>
            <person name="Arahal R.David."/>
        </authorList>
    </citation>
    <scope>NUCLEOTIDE SEQUENCE [LARGE SCALE GENOMIC DNA]</scope>
    <source>
        <strain evidence="3">CECT 5112</strain>
    </source>
</reference>
<evidence type="ECO:0000313" key="2">
    <source>
        <dbReference type="EMBL" id="CTQ71936.1"/>
    </source>
</evidence>